<dbReference type="InterPro" id="IPR005835">
    <property type="entry name" value="NTP_transferase_dom"/>
</dbReference>
<dbReference type="FunFam" id="3.90.550.10:FF:000013">
    <property type="entry name" value="mannose-1-phosphate guanyltransferase beta"/>
    <property type="match status" value="1"/>
</dbReference>
<dbReference type="InterPro" id="IPR029044">
    <property type="entry name" value="Nucleotide-diphossugar_trans"/>
</dbReference>
<dbReference type="SUPFAM" id="SSF53448">
    <property type="entry name" value="Nucleotide-diphospho-sugar transferases"/>
    <property type="match status" value="1"/>
</dbReference>
<dbReference type="GO" id="GO:0004475">
    <property type="term" value="F:mannose-1-phosphate guanylyltransferase (GTP) activity"/>
    <property type="evidence" value="ECO:0007669"/>
    <property type="project" value="UniProtKB-EC"/>
</dbReference>
<keyword evidence="11" id="KW-1185">Reference proteome</keyword>
<dbReference type="InterPro" id="IPR045233">
    <property type="entry name" value="GMPPB_N"/>
</dbReference>
<protein>
    <recommendedName>
        <fullName evidence="3">mannose-1-phosphate guanylyltransferase</fullName>
        <ecNumber evidence="3">2.7.7.13</ecNumber>
    </recommendedName>
</protein>
<dbReference type="GO" id="GO:0009298">
    <property type="term" value="P:GDP-mannose biosynthetic process"/>
    <property type="evidence" value="ECO:0007669"/>
    <property type="project" value="InterPro"/>
</dbReference>
<dbReference type="Gene3D" id="3.90.550.10">
    <property type="entry name" value="Spore Coat Polysaccharide Biosynthesis Protein SpsA, Chain A"/>
    <property type="match status" value="1"/>
</dbReference>
<dbReference type="Pfam" id="PF25087">
    <property type="entry name" value="GMPPB_C"/>
    <property type="match status" value="1"/>
</dbReference>
<dbReference type="AlphaFoldDB" id="A0AAW1RR41"/>
<evidence type="ECO:0000259" key="9">
    <source>
        <dbReference type="Pfam" id="PF25087"/>
    </source>
</evidence>
<keyword evidence="7" id="KW-0342">GTP-binding</keyword>
<keyword evidence="4" id="KW-0808">Transferase</keyword>
<dbReference type="CDD" id="cd06425">
    <property type="entry name" value="M1P_guanylylT_B_like_N"/>
    <property type="match status" value="1"/>
</dbReference>
<evidence type="ECO:0000256" key="5">
    <source>
        <dbReference type="ARBA" id="ARBA00022695"/>
    </source>
</evidence>
<dbReference type="PANTHER" id="PTHR22572">
    <property type="entry name" value="SUGAR-1-PHOSPHATE GUANYL TRANSFERASE"/>
    <property type="match status" value="1"/>
</dbReference>
<proteinExistence type="inferred from homology"/>
<dbReference type="Pfam" id="PF00483">
    <property type="entry name" value="NTP_transferase"/>
    <property type="match status" value="1"/>
</dbReference>
<keyword evidence="6" id="KW-0547">Nucleotide-binding</keyword>
<dbReference type="InterPro" id="IPR050486">
    <property type="entry name" value="Mannose-1P_guanyltransferase"/>
</dbReference>
<gene>
    <name evidence="10" type="ORF">WJX81_000227</name>
</gene>
<organism evidence="10 11">
    <name type="scientific">Elliptochloris bilobata</name>
    <dbReference type="NCBI Taxonomy" id="381761"/>
    <lineage>
        <taxon>Eukaryota</taxon>
        <taxon>Viridiplantae</taxon>
        <taxon>Chlorophyta</taxon>
        <taxon>core chlorophytes</taxon>
        <taxon>Trebouxiophyceae</taxon>
        <taxon>Trebouxiophyceae incertae sedis</taxon>
        <taxon>Elliptochloris clade</taxon>
        <taxon>Elliptochloris</taxon>
    </lineage>
</organism>
<comment type="pathway">
    <text evidence="1">Nucleotide-sugar biosynthesis; GDP-alpha-D-mannose biosynthesis; GDP-alpha-D-mannose from alpha-D-mannose 1-phosphate (GTP route): step 1/1.</text>
</comment>
<evidence type="ECO:0000256" key="3">
    <source>
        <dbReference type="ARBA" id="ARBA00012387"/>
    </source>
</evidence>
<evidence type="ECO:0000256" key="7">
    <source>
        <dbReference type="ARBA" id="ARBA00023134"/>
    </source>
</evidence>
<sequence length="361" mass="39780">MKALILVGGYGTRLRPLTLTVPKPIVDFANKPMIIHQIEALKDACCTEVVLAINYQPKVMMDFLKEWEEKLAIKITCSQETEPMGTAGPLKLAEEILNDGSGDPFFVLNSDVICDFPLKEMLAFHKSKGAEGTILVTQVEDPSKYGVVVTDEAGKVDRFVEKPKVFVGDKINAGIYVLSPKVLDRIELRPTSIEKETFPLISRDGALYAFTLPGYWMDVGQPKDYLTGLQLHLASLRRKAPEQLAQGPEIEGNVILHPTAKIGRDCKIGPNVSIGIECVIKDGARISNSVLLHRVKVKNFARVADSIIGWGSSIGRWARIDNKSVIGEDVHIKDEVFLNGTIVLPHKEIKETVLDAGTIIM</sequence>
<dbReference type="EMBL" id="JALJOU010000025">
    <property type="protein sequence ID" value="KAK9836258.1"/>
    <property type="molecule type" value="Genomic_DNA"/>
</dbReference>
<evidence type="ECO:0000256" key="4">
    <source>
        <dbReference type="ARBA" id="ARBA00022679"/>
    </source>
</evidence>
<dbReference type="GO" id="GO:0005525">
    <property type="term" value="F:GTP binding"/>
    <property type="evidence" value="ECO:0007669"/>
    <property type="project" value="UniProtKB-KW"/>
</dbReference>
<evidence type="ECO:0000313" key="10">
    <source>
        <dbReference type="EMBL" id="KAK9836258.1"/>
    </source>
</evidence>
<comment type="similarity">
    <text evidence="2">Belongs to the transferase hexapeptide repeat family.</text>
</comment>
<accession>A0AAW1RR41</accession>
<dbReference type="EC" id="2.7.7.13" evidence="3"/>
<evidence type="ECO:0000313" key="11">
    <source>
        <dbReference type="Proteomes" id="UP001445335"/>
    </source>
</evidence>
<dbReference type="Proteomes" id="UP001445335">
    <property type="component" value="Unassembled WGS sequence"/>
</dbReference>
<feature type="domain" description="Mannose-1-phosphate guanyltransferase C-terminal" evidence="9">
    <location>
        <begin position="250"/>
        <end position="358"/>
    </location>
</feature>
<feature type="domain" description="Nucleotidyl transferase" evidence="8">
    <location>
        <begin position="2"/>
        <end position="228"/>
    </location>
</feature>
<keyword evidence="5" id="KW-0548">Nucleotidyltransferase</keyword>
<evidence type="ECO:0000256" key="6">
    <source>
        <dbReference type="ARBA" id="ARBA00022741"/>
    </source>
</evidence>
<dbReference type="InterPro" id="IPR056729">
    <property type="entry name" value="GMPPB_C"/>
</dbReference>
<evidence type="ECO:0000256" key="1">
    <source>
        <dbReference type="ARBA" id="ARBA00004823"/>
    </source>
</evidence>
<dbReference type="Gene3D" id="2.160.10.10">
    <property type="entry name" value="Hexapeptide repeat proteins"/>
    <property type="match status" value="1"/>
</dbReference>
<dbReference type="InterPro" id="IPR018357">
    <property type="entry name" value="Hexapep_transf_CS"/>
</dbReference>
<comment type="caution">
    <text evidence="10">The sequence shown here is derived from an EMBL/GenBank/DDBJ whole genome shotgun (WGS) entry which is preliminary data.</text>
</comment>
<evidence type="ECO:0000256" key="2">
    <source>
        <dbReference type="ARBA" id="ARBA00007274"/>
    </source>
</evidence>
<reference evidence="10 11" key="1">
    <citation type="journal article" date="2024" name="Nat. Commun.">
        <title>Phylogenomics reveals the evolutionary origins of lichenization in chlorophyte algae.</title>
        <authorList>
            <person name="Puginier C."/>
            <person name="Libourel C."/>
            <person name="Otte J."/>
            <person name="Skaloud P."/>
            <person name="Haon M."/>
            <person name="Grisel S."/>
            <person name="Petersen M."/>
            <person name="Berrin J.G."/>
            <person name="Delaux P.M."/>
            <person name="Dal Grande F."/>
            <person name="Keller J."/>
        </authorList>
    </citation>
    <scope>NUCLEOTIDE SEQUENCE [LARGE SCALE GENOMIC DNA]</scope>
    <source>
        <strain evidence="10 11">SAG 245.80</strain>
    </source>
</reference>
<name>A0AAW1RR41_9CHLO</name>
<dbReference type="PROSITE" id="PS00101">
    <property type="entry name" value="HEXAPEP_TRANSFERASES"/>
    <property type="match status" value="1"/>
</dbReference>
<evidence type="ECO:0000259" key="8">
    <source>
        <dbReference type="Pfam" id="PF00483"/>
    </source>
</evidence>